<evidence type="ECO:0000256" key="2">
    <source>
        <dbReference type="ARBA" id="ARBA00005810"/>
    </source>
</evidence>
<evidence type="ECO:0000256" key="12">
    <source>
        <dbReference type="ARBA" id="ARBA00033413"/>
    </source>
</evidence>
<dbReference type="Pfam" id="PF01288">
    <property type="entry name" value="HPPK"/>
    <property type="match status" value="1"/>
</dbReference>
<keyword evidence="15" id="KW-1185">Reference proteome</keyword>
<evidence type="ECO:0000256" key="9">
    <source>
        <dbReference type="ARBA" id="ARBA00022909"/>
    </source>
</evidence>
<dbReference type="EMBL" id="JBHULC010000019">
    <property type="protein sequence ID" value="MFD2522425.1"/>
    <property type="molecule type" value="Genomic_DNA"/>
</dbReference>
<name>A0ABW5JCI1_9BACT</name>
<evidence type="ECO:0000256" key="1">
    <source>
        <dbReference type="ARBA" id="ARBA00005051"/>
    </source>
</evidence>
<dbReference type="CDD" id="cd00483">
    <property type="entry name" value="HPPK"/>
    <property type="match status" value="1"/>
</dbReference>
<dbReference type="RefSeq" id="WP_340240370.1">
    <property type="nucleotide sequence ID" value="NZ_JBBEWC010000020.1"/>
</dbReference>
<evidence type="ECO:0000256" key="10">
    <source>
        <dbReference type="ARBA" id="ARBA00029409"/>
    </source>
</evidence>
<dbReference type="PANTHER" id="PTHR43071">
    <property type="entry name" value="2-AMINO-4-HYDROXY-6-HYDROXYMETHYLDIHYDROPTERIDINE PYROPHOSPHOKINASE"/>
    <property type="match status" value="1"/>
</dbReference>
<dbReference type="InterPro" id="IPR035907">
    <property type="entry name" value="Hppk_sf"/>
</dbReference>
<dbReference type="PROSITE" id="PS00794">
    <property type="entry name" value="HPPK"/>
    <property type="match status" value="1"/>
</dbReference>
<organism evidence="14 15">
    <name type="scientific">Emticicia soli</name>
    <dbReference type="NCBI Taxonomy" id="2027878"/>
    <lineage>
        <taxon>Bacteria</taxon>
        <taxon>Pseudomonadati</taxon>
        <taxon>Bacteroidota</taxon>
        <taxon>Cytophagia</taxon>
        <taxon>Cytophagales</taxon>
        <taxon>Leadbetterellaceae</taxon>
        <taxon>Emticicia</taxon>
    </lineage>
</organism>
<evidence type="ECO:0000256" key="11">
    <source>
        <dbReference type="ARBA" id="ARBA00029766"/>
    </source>
</evidence>
<dbReference type="PANTHER" id="PTHR43071:SF1">
    <property type="entry name" value="2-AMINO-4-HYDROXY-6-HYDROXYMETHYLDIHYDROPTERIDINE PYROPHOSPHOKINASE"/>
    <property type="match status" value="1"/>
</dbReference>
<evidence type="ECO:0000256" key="5">
    <source>
        <dbReference type="ARBA" id="ARBA00022679"/>
    </source>
</evidence>
<evidence type="ECO:0000256" key="8">
    <source>
        <dbReference type="ARBA" id="ARBA00022840"/>
    </source>
</evidence>
<evidence type="ECO:0000256" key="7">
    <source>
        <dbReference type="ARBA" id="ARBA00022777"/>
    </source>
</evidence>
<gene>
    <name evidence="14" type="primary">folK</name>
    <name evidence="14" type="ORF">ACFSR2_16120</name>
</gene>
<evidence type="ECO:0000259" key="13">
    <source>
        <dbReference type="PROSITE" id="PS00794"/>
    </source>
</evidence>
<sequence length="162" mass="18188">MKSNQVYLGLGSNLGNRQENLALARQLITEQIGDIVAQSSIYETAAWGLTDQNDFLNQVICINTEYEPSEVLKKVLAVELSMGRVREIKWGARLIDIDILYYNDAVITLDNLIVPHPFIQERRFVLAPLAEIAPDFVHPQLKQTNAALLAHCADTSEVIKKQ</sequence>
<evidence type="ECO:0000313" key="14">
    <source>
        <dbReference type="EMBL" id="MFD2522425.1"/>
    </source>
</evidence>
<keyword evidence="7" id="KW-0418">Kinase</keyword>
<feature type="domain" description="7,8-dihydro-6-hydroxymethylpterin-pyrophosphokinase" evidence="13">
    <location>
        <begin position="89"/>
        <end position="100"/>
    </location>
</feature>
<keyword evidence="5 14" id="KW-0808">Transferase</keyword>
<dbReference type="NCBIfam" id="TIGR01498">
    <property type="entry name" value="folK"/>
    <property type="match status" value="1"/>
</dbReference>
<keyword evidence="8" id="KW-0067">ATP-binding</keyword>
<reference evidence="15" key="1">
    <citation type="journal article" date="2019" name="Int. J. Syst. Evol. Microbiol.">
        <title>The Global Catalogue of Microorganisms (GCM) 10K type strain sequencing project: providing services to taxonomists for standard genome sequencing and annotation.</title>
        <authorList>
            <consortium name="The Broad Institute Genomics Platform"/>
            <consortium name="The Broad Institute Genome Sequencing Center for Infectious Disease"/>
            <person name="Wu L."/>
            <person name="Ma J."/>
        </authorList>
    </citation>
    <scope>NUCLEOTIDE SEQUENCE [LARGE SCALE GENOMIC DNA]</scope>
    <source>
        <strain evidence="15">KCTC 52344</strain>
    </source>
</reference>
<comment type="similarity">
    <text evidence="2">Belongs to the HPPK family.</text>
</comment>
<accession>A0ABW5JCI1</accession>
<dbReference type="EC" id="2.7.6.3" evidence="3"/>
<evidence type="ECO:0000256" key="3">
    <source>
        <dbReference type="ARBA" id="ARBA00013253"/>
    </source>
</evidence>
<dbReference type="InterPro" id="IPR000550">
    <property type="entry name" value="Hppk"/>
</dbReference>
<evidence type="ECO:0000256" key="6">
    <source>
        <dbReference type="ARBA" id="ARBA00022741"/>
    </source>
</evidence>
<comment type="caution">
    <text evidence="14">The sequence shown here is derived from an EMBL/GenBank/DDBJ whole genome shotgun (WGS) entry which is preliminary data.</text>
</comment>
<evidence type="ECO:0000313" key="15">
    <source>
        <dbReference type="Proteomes" id="UP001597510"/>
    </source>
</evidence>
<proteinExistence type="inferred from homology"/>
<dbReference type="Gene3D" id="3.30.70.560">
    <property type="entry name" value="7,8-Dihydro-6-hydroxymethylpterin-pyrophosphokinase HPPK"/>
    <property type="match status" value="1"/>
</dbReference>
<protein>
    <recommendedName>
        <fullName evidence="4">2-amino-4-hydroxy-6-hydroxymethyldihydropteridine pyrophosphokinase</fullName>
        <ecNumber evidence="3">2.7.6.3</ecNumber>
    </recommendedName>
    <alternativeName>
        <fullName evidence="11">6-hydroxymethyl-7,8-dihydropterin pyrophosphokinase</fullName>
    </alternativeName>
    <alternativeName>
        <fullName evidence="12">7,8-dihydro-6-hydroxymethylpterin-pyrophosphokinase</fullName>
    </alternativeName>
</protein>
<dbReference type="GO" id="GO:0003848">
    <property type="term" value="F:2-amino-4-hydroxy-6-hydroxymethyldihydropteridine diphosphokinase activity"/>
    <property type="evidence" value="ECO:0007669"/>
    <property type="project" value="UniProtKB-EC"/>
</dbReference>
<evidence type="ECO:0000256" key="4">
    <source>
        <dbReference type="ARBA" id="ARBA00016218"/>
    </source>
</evidence>
<comment type="function">
    <text evidence="10">Catalyzes the transfer of pyrophosphate from adenosine triphosphate (ATP) to 6-hydroxymethyl-7,8-dihydropterin, an enzymatic step in folate biosynthesis pathway.</text>
</comment>
<dbReference type="Proteomes" id="UP001597510">
    <property type="component" value="Unassembled WGS sequence"/>
</dbReference>
<dbReference type="SUPFAM" id="SSF55083">
    <property type="entry name" value="6-hydroxymethyl-7,8-dihydropterin pyrophosphokinase, HPPK"/>
    <property type="match status" value="1"/>
</dbReference>
<comment type="pathway">
    <text evidence="1">Cofactor biosynthesis; tetrahydrofolate biosynthesis; 2-amino-4-hydroxy-6-hydroxymethyl-7,8-dihydropteridine diphosphate from 7,8-dihydroneopterin triphosphate: step 4/4.</text>
</comment>
<keyword evidence="6" id="KW-0547">Nucleotide-binding</keyword>
<keyword evidence="9" id="KW-0289">Folate biosynthesis</keyword>